<dbReference type="RefSeq" id="WP_077687364.1">
    <property type="nucleotide sequence ID" value="NZ_CP019606.1"/>
</dbReference>
<evidence type="ECO:0008006" key="4">
    <source>
        <dbReference type="Google" id="ProtNLM"/>
    </source>
</evidence>
<dbReference type="InterPro" id="IPR010985">
    <property type="entry name" value="Ribbon_hlx_hlx"/>
</dbReference>
<evidence type="ECO:0000313" key="3">
    <source>
        <dbReference type="Proteomes" id="UP000188145"/>
    </source>
</evidence>
<reference evidence="3" key="1">
    <citation type="submission" date="2017-02" db="EMBL/GenBank/DDBJ databases">
        <title>Tessaracoccus aquaemaris sp. nov., isolated from the intestine of a Korean rockfish, Sebastes schlegelii, in a marine aquaculture pond.</title>
        <authorList>
            <person name="Tak E.J."/>
            <person name="Bae J.-W."/>
        </authorList>
    </citation>
    <scope>NUCLEOTIDE SEQUENCE [LARGE SCALE GENOMIC DNA]</scope>
    <source>
        <strain evidence="3">NSG39</strain>
    </source>
</reference>
<proteinExistence type="predicted"/>
<dbReference type="KEGG" id="tes:BW730_17400"/>
<feature type="region of interest" description="Disordered" evidence="1">
    <location>
        <begin position="1"/>
        <end position="21"/>
    </location>
</feature>
<gene>
    <name evidence="2" type="ORF">BW730_17400</name>
</gene>
<name>A0A1Q2CSB0_9ACTN</name>
<dbReference type="InterPro" id="IPR013321">
    <property type="entry name" value="Arc_rbn_hlx_hlx"/>
</dbReference>
<evidence type="ECO:0000313" key="2">
    <source>
        <dbReference type="EMBL" id="AQP49006.1"/>
    </source>
</evidence>
<dbReference type="STRING" id="1332264.BW730_17400"/>
<evidence type="ECO:0000256" key="1">
    <source>
        <dbReference type="SAM" id="MobiDB-lite"/>
    </source>
</evidence>
<dbReference type="OrthoDB" id="9812601at2"/>
<dbReference type="SUPFAM" id="SSF47598">
    <property type="entry name" value="Ribbon-helix-helix"/>
    <property type="match status" value="1"/>
</dbReference>
<dbReference type="Gene3D" id="1.10.1220.10">
    <property type="entry name" value="Met repressor-like"/>
    <property type="match status" value="1"/>
</dbReference>
<sequence>MSDVDDAASPGDAPRQGRDRKSVLLRLDPAVHEALAKWAADDLRSVNAHIEMLLRDALKKSGRGVKAAPIRRPGRPPRDETNP</sequence>
<dbReference type="GO" id="GO:0006355">
    <property type="term" value="P:regulation of DNA-templated transcription"/>
    <property type="evidence" value="ECO:0007669"/>
    <property type="project" value="InterPro"/>
</dbReference>
<accession>A0A1Q2CSB0</accession>
<protein>
    <recommendedName>
        <fullName evidence="4">Toxin-antitoxin system HicB family antitoxin</fullName>
    </recommendedName>
</protein>
<feature type="region of interest" description="Disordered" evidence="1">
    <location>
        <begin position="60"/>
        <end position="83"/>
    </location>
</feature>
<dbReference type="AlphaFoldDB" id="A0A1Q2CSB0"/>
<dbReference type="EMBL" id="CP019606">
    <property type="protein sequence ID" value="AQP49006.1"/>
    <property type="molecule type" value="Genomic_DNA"/>
</dbReference>
<keyword evidence="3" id="KW-1185">Reference proteome</keyword>
<dbReference type="Proteomes" id="UP000188145">
    <property type="component" value="Chromosome"/>
</dbReference>
<organism evidence="2 3">
    <name type="scientific">Tessaracoccus aquimaris</name>
    <dbReference type="NCBI Taxonomy" id="1332264"/>
    <lineage>
        <taxon>Bacteria</taxon>
        <taxon>Bacillati</taxon>
        <taxon>Actinomycetota</taxon>
        <taxon>Actinomycetes</taxon>
        <taxon>Propionibacteriales</taxon>
        <taxon>Propionibacteriaceae</taxon>
        <taxon>Tessaracoccus</taxon>
    </lineage>
</organism>